<dbReference type="InterPro" id="IPR045584">
    <property type="entry name" value="Pilin-like"/>
</dbReference>
<evidence type="ECO:0000313" key="3">
    <source>
        <dbReference type="EMBL" id="MSS42858.1"/>
    </source>
</evidence>
<accession>A0A844FFW2</accession>
<dbReference type="PIRSF" id="PIRSF021292">
    <property type="entry name" value="Competence_ComGD"/>
    <property type="match status" value="1"/>
</dbReference>
<evidence type="ECO:0000313" key="2">
    <source>
        <dbReference type="EMBL" id="MCG4564216.1"/>
    </source>
</evidence>
<sequence length="162" mass="18589">MNKLILLLKNKKGMTLIEIVLSITILSILLLIVVPESNIILKFKERKELLEFKTDLNCARNKAICDGMRYSIKLFPRNNFYYIYKYERFPEVVAKKEFKNGIRIENTNFNGSLNSKPAEIMFTSTGAPSKGGRIIIRNKKNEKILITVEPATGKVNLYIDGE</sequence>
<keyword evidence="1" id="KW-0472">Membrane</keyword>
<dbReference type="AlphaFoldDB" id="A0A844FFW2"/>
<dbReference type="Pfam" id="PF07963">
    <property type="entry name" value="N_methyl"/>
    <property type="match status" value="1"/>
</dbReference>
<evidence type="ECO:0000313" key="5">
    <source>
        <dbReference type="Proteomes" id="UP001108123"/>
    </source>
</evidence>
<keyword evidence="5" id="KW-1185">Reference proteome</keyword>
<dbReference type="Proteomes" id="UP001108123">
    <property type="component" value="Unassembled WGS sequence"/>
</dbReference>
<organism evidence="3 4">
    <name type="scientific">Anaerosalibacter bizertensis</name>
    <dbReference type="NCBI Taxonomy" id="932217"/>
    <lineage>
        <taxon>Bacteria</taxon>
        <taxon>Bacillati</taxon>
        <taxon>Bacillota</taxon>
        <taxon>Tissierellia</taxon>
        <taxon>Tissierellales</taxon>
        <taxon>Sporanaerobacteraceae</taxon>
        <taxon>Anaerosalibacter</taxon>
    </lineage>
</organism>
<evidence type="ECO:0000256" key="1">
    <source>
        <dbReference type="SAM" id="Phobius"/>
    </source>
</evidence>
<dbReference type="Proteomes" id="UP000462760">
    <property type="component" value="Unassembled WGS sequence"/>
</dbReference>
<reference evidence="2" key="2">
    <citation type="submission" date="2022-01" db="EMBL/GenBank/DDBJ databases">
        <title>Collection of gut derived symbiotic bacterial strains cultured from healthy donors.</title>
        <authorList>
            <person name="Lin H."/>
            <person name="Kohout C."/>
            <person name="Waligurski E."/>
            <person name="Pamer E.G."/>
        </authorList>
    </citation>
    <scope>NUCLEOTIDE SEQUENCE</scope>
    <source>
        <strain evidence="2">MSK.14.39</strain>
    </source>
</reference>
<dbReference type="SUPFAM" id="SSF54523">
    <property type="entry name" value="Pili subunits"/>
    <property type="match status" value="1"/>
</dbReference>
<dbReference type="OrthoDB" id="1707700at2"/>
<comment type="caution">
    <text evidence="3">The sequence shown here is derived from an EMBL/GenBank/DDBJ whole genome shotgun (WGS) entry which is preliminary data.</text>
</comment>
<dbReference type="RefSeq" id="WP_154483412.1">
    <property type="nucleotide sequence ID" value="NZ_JAHLOA010000004.1"/>
</dbReference>
<keyword evidence="1" id="KW-0812">Transmembrane</keyword>
<keyword evidence="1" id="KW-1133">Transmembrane helix</keyword>
<dbReference type="EMBL" id="JAKNID010000004">
    <property type="protein sequence ID" value="MCG4564216.1"/>
    <property type="molecule type" value="Genomic_DNA"/>
</dbReference>
<feature type="transmembrane region" description="Helical" evidence="1">
    <location>
        <begin position="15"/>
        <end position="34"/>
    </location>
</feature>
<dbReference type="GO" id="GO:0030420">
    <property type="term" value="P:establishment of competence for transformation"/>
    <property type="evidence" value="ECO:0007669"/>
    <property type="project" value="InterPro"/>
</dbReference>
<dbReference type="InterPro" id="IPR016785">
    <property type="entry name" value="ComGD"/>
</dbReference>
<dbReference type="PROSITE" id="PS00409">
    <property type="entry name" value="PROKAR_NTER_METHYL"/>
    <property type="match status" value="1"/>
</dbReference>
<gene>
    <name evidence="3" type="ORF">FYJ27_03800</name>
    <name evidence="2" type="ORF">L0P62_02035</name>
</gene>
<reference evidence="3 4" key="1">
    <citation type="submission" date="2019-08" db="EMBL/GenBank/DDBJ databases">
        <title>In-depth cultivation of the pig gut microbiome towards novel bacterial diversity and tailored functional studies.</title>
        <authorList>
            <person name="Wylensek D."/>
            <person name="Hitch T.C.A."/>
            <person name="Clavel T."/>
        </authorList>
    </citation>
    <scope>NUCLEOTIDE SEQUENCE [LARGE SCALE GENOMIC DNA]</scope>
    <source>
        <strain evidence="3 4">Med78-601-WT-4W-RMD-3</strain>
    </source>
</reference>
<dbReference type="InterPro" id="IPR012902">
    <property type="entry name" value="N_methyl_site"/>
</dbReference>
<dbReference type="NCBIfam" id="TIGR02532">
    <property type="entry name" value="IV_pilin_GFxxxE"/>
    <property type="match status" value="1"/>
</dbReference>
<name>A0A844FFW2_9FIRM</name>
<proteinExistence type="predicted"/>
<protein>
    <submittedName>
        <fullName evidence="3">Prepilin-type N-terminal cleavage/methylation domain-containing protein</fullName>
    </submittedName>
</protein>
<dbReference type="EMBL" id="VULR01000004">
    <property type="protein sequence ID" value="MSS42858.1"/>
    <property type="molecule type" value="Genomic_DNA"/>
</dbReference>
<evidence type="ECO:0000313" key="4">
    <source>
        <dbReference type="Proteomes" id="UP000462760"/>
    </source>
</evidence>